<dbReference type="GO" id="GO:0050538">
    <property type="term" value="F:N-carbamoyl-L-amino-acid hydrolase activity"/>
    <property type="evidence" value="ECO:0007669"/>
    <property type="project" value="UniProtKB-EC"/>
</dbReference>
<feature type="binding site" evidence="3">
    <location>
        <position position="130"/>
    </location>
    <ligand>
        <name>Zn(2+)</name>
        <dbReference type="ChEBI" id="CHEBI:29105"/>
        <label>2</label>
    </ligand>
</feature>
<dbReference type="HOGENOM" id="CLU_024588_2_1_0"/>
<comment type="cofactor">
    <cofactor evidence="3">
        <name>Zn(2+)</name>
        <dbReference type="ChEBI" id="CHEBI:29105"/>
    </cofactor>
    <text evidence="3">Binds 2 Zn(2+) ions per subunit.</text>
</comment>
<evidence type="ECO:0000313" key="6">
    <source>
        <dbReference type="Proteomes" id="UP000002027"/>
    </source>
</evidence>
<keyword evidence="2 5" id="KW-0378">Hydrolase</keyword>
<feature type="binding site" evidence="3">
    <location>
        <position position="95"/>
    </location>
    <ligand>
        <name>Zn(2+)</name>
        <dbReference type="ChEBI" id="CHEBI:29105"/>
        <label>1</label>
    </ligand>
</feature>
<dbReference type="AlphaFoldDB" id="D1C915"/>
<dbReference type="InterPro" id="IPR036264">
    <property type="entry name" value="Bact_exopeptidase_dim_dom"/>
</dbReference>
<dbReference type="GO" id="GO:0016813">
    <property type="term" value="F:hydrolase activity, acting on carbon-nitrogen (but not peptide) bonds, in linear amidines"/>
    <property type="evidence" value="ECO:0007669"/>
    <property type="project" value="InterPro"/>
</dbReference>
<evidence type="ECO:0000259" key="4">
    <source>
        <dbReference type="Pfam" id="PF07687"/>
    </source>
</evidence>
<feature type="binding site" evidence="3">
    <location>
        <position position="84"/>
    </location>
    <ligand>
        <name>Zn(2+)</name>
        <dbReference type="ChEBI" id="CHEBI:29105"/>
        <label>1</label>
    </ligand>
</feature>
<dbReference type="InterPro" id="IPR010158">
    <property type="entry name" value="Amidase_Cbmase"/>
</dbReference>
<dbReference type="PANTHER" id="PTHR32494">
    <property type="entry name" value="ALLANTOATE DEIMINASE-RELATED"/>
    <property type="match status" value="1"/>
</dbReference>
<reference evidence="5 6" key="2">
    <citation type="journal article" date="2010" name="Stand. Genomic Sci.">
        <title>Complete genome sequence of Desulfohalobium retbaense type strain (HR(100)).</title>
        <authorList>
            <person name="Spring S."/>
            <person name="Nolan M."/>
            <person name="Lapidus A."/>
            <person name="Glavina Del Rio T."/>
            <person name="Copeland A."/>
            <person name="Tice H."/>
            <person name="Cheng J.F."/>
            <person name="Lucas S."/>
            <person name="Land M."/>
            <person name="Chen F."/>
            <person name="Bruce D."/>
            <person name="Goodwin L."/>
            <person name="Pitluck S."/>
            <person name="Ivanova N."/>
            <person name="Mavromatis K."/>
            <person name="Mikhailova N."/>
            <person name="Pati A."/>
            <person name="Chen A."/>
            <person name="Palaniappan K."/>
            <person name="Hauser L."/>
            <person name="Chang Y.J."/>
            <person name="Jeffries C.D."/>
            <person name="Munk C."/>
            <person name="Kiss H."/>
            <person name="Chain P."/>
            <person name="Han C."/>
            <person name="Brettin T."/>
            <person name="Detter J.C."/>
            <person name="Schuler E."/>
            <person name="Goker M."/>
            <person name="Rohde M."/>
            <person name="Bristow J."/>
            <person name="Eisen J.A."/>
            <person name="Markowitz V."/>
            <person name="Hugenholtz P."/>
            <person name="Kyrpides N.C."/>
            <person name="Klenk H.P."/>
        </authorList>
    </citation>
    <scope>NUCLEOTIDE SEQUENCE [LARGE SCALE GENOMIC DNA]</scope>
    <source>
        <strain evidence="6">ATCC 49802 / DSM 20745 / S 6022</strain>
    </source>
</reference>
<dbReference type="InterPro" id="IPR002933">
    <property type="entry name" value="Peptidase_M20"/>
</dbReference>
<dbReference type="EC" id="3.5.1.87" evidence="5"/>
<dbReference type="NCBIfam" id="NF006769">
    <property type="entry name" value="PRK09290.1-3"/>
    <property type="match status" value="1"/>
</dbReference>
<dbReference type="Proteomes" id="UP000002027">
    <property type="component" value="Chromosome 2"/>
</dbReference>
<dbReference type="InterPro" id="IPR011650">
    <property type="entry name" value="Peptidase_M20_dimer"/>
</dbReference>
<dbReference type="PIRSF" id="PIRSF001235">
    <property type="entry name" value="Amidase_carbamoylase"/>
    <property type="match status" value="1"/>
</dbReference>
<organism evidence="5 6">
    <name type="scientific">Sphaerobacter thermophilus (strain ATCC 49802 / DSM 20745 / KCCM 41009 / NCIMB 13125 / S 6022)</name>
    <dbReference type="NCBI Taxonomy" id="479434"/>
    <lineage>
        <taxon>Bacteria</taxon>
        <taxon>Pseudomonadati</taxon>
        <taxon>Thermomicrobiota</taxon>
        <taxon>Thermomicrobia</taxon>
        <taxon>Sphaerobacterales</taxon>
        <taxon>Sphaerobacterineae</taxon>
        <taxon>Sphaerobacteraceae</taxon>
        <taxon>Sphaerobacter</taxon>
    </lineage>
</organism>
<dbReference type="STRING" id="479434.Sthe_2900"/>
<evidence type="ECO:0000256" key="3">
    <source>
        <dbReference type="PIRSR" id="PIRSR001235-1"/>
    </source>
</evidence>
<keyword evidence="3" id="KW-0479">Metal-binding</keyword>
<dbReference type="GO" id="GO:0046872">
    <property type="term" value="F:metal ion binding"/>
    <property type="evidence" value="ECO:0007669"/>
    <property type="project" value="UniProtKB-KW"/>
</dbReference>
<keyword evidence="6" id="KW-1185">Reference proteome</keyword>
<protein>
    <submittedName>
        <fullName evidence="5">Amidase, hydantoinase/carbamoylase family</fullName>
        <ecNumber evidence="5">3.5.1.87</ecNumber>
    </submittedName>
</protein>
<dbReference type="Gene3D" id="3.30.70.360">
    <property type="match status" value="1"/>
</dbReference>
<feature type="binding site" evidence="3">
    <location>
        <position position="191"/>
    </location>
    <ligand>
        <name>Zn(2+)</name>
        <dbReference type="ChEBI" id="CHEBI:29105"/>
        <label>1</label>
    </ligand>
</feature>
<dbReference type="PANTHER" id="PTHR32494:SF5">
    <property type="entry name" value="ALLANTOATE AMIDOHYDROLASE"/>
    <property type="match status" value="1"/>
</dbReference>
<dbReference type="CDD" id="cd03884">
    <property type="entry name" value="M20_bAS"/>
    <property type="match status" value="1"/>
</dbReference>
<name>D1C915_SPHTD</name>
<evidence type="ECO:0000256" key="1">
    <source>
        <dbReference type="ARBA" id="ARBA00006153"/>
    </source>
</evidence>
<dbReference type="Gene3D" id="3.40.630.10">
    <property type="entry name" value="Zn peptidases"/>
    <property type="match status" value="1"/>
</dbReference>
<dbReference type="KEGG" id="sti:Sthe_2900"/>
<dbReference type="EMBL" id="CP001824">
    <property type="protein sequence ID" value="ACZ40308.1"/>
    <property type="molecule type" value="Genomic_DNA"/>
</dbReference>
<accession>D1C915</accession>
<feature type="domain" description="Peptidase M20 dimerisation" evidence="4">
    <location>
        <begin position="212"/>
        <end position="313"/>
    </location>
</feature>
<feature type="binding site" evidence="3">
    <location>
        <position position="95"/>
    </location>
    <ligand>
        <name>Zn(2+)</name>
        <dbReference type="ChEBI" id="CHEBI:29105"/>
        <label>2</label>
    </ligand>
</feature>
<dbReference type="NCBIfam" id="TIGR01879">
    <property type="entry name" value="hydantase"/>
    <property type="match status" value="1"/>
</dbReference>
<dbReference type="SUPFAM" id="SSF55031">
    <property type="entry name" value="Bacterial exopeptidase dimerisation domain"/>
    <property type="match status" value="1"/>
</dbReference>
<evidence type="ECO:0000313" key="5">
    <source>
        <dbReference type="EMBL" id="ACZ40308.1"/>
    </source>
</evidence>
<gene>
    <name evidence="5" type="ordered locus">Sthe_2900</name>
</gene>
<sequence>MDWSDIRIQGDRLHASLQRMAEIGATPGGGVTRLALSDEDRAGRELLRQWMTEAGLSVRVDDLGNMVGRRNGREDLPPVQLGSHCDSVRLGGRFDGVLGVLGALEVVRTLNDHGIVTRHPIEVINWTNEEGVRFEPAMLASGVVTGRFTREYAYDRKDADGLRFEDELRRIGYLGEEANRPGRAAAYLELHIEQGPVLEDAGVPVGAVEGIVGITWMEVTVTGQSDHAGPSPMRLRRDPLVAAARIIDAVDRLARGQDDVAVGTVGRVRVEPNTINTIPGRVVFSVDLRHPDPATLEAMVERFRQQVAEIAEAGKVEATVDRFWTSEATPFAPEVVQAVQEAIDALGLPNKRLWSGAGHDAKYVADVSPAGMIFVRSQGGLSHAEKEYSTPEDIEAGVNVLLGATLRLSGA</sequence>
<evidence type="ECO:0000256" key="2">
    <source>
        <dbReference type="ARBA" id="ARBA00022801"/>
    </source>
</evidence>
<proteinExistence type="inferred from homology"/>
<dbReference type="OrthoDB" id="9808195at2"/>
<dbReference type="eggNOG" id="COG0624">
    <property type="taxonomic scope" value="Bacteria"/>
</dbReference>
<dbReference type="InParanoid" id="D1C915"/>
<dbReference type="NCBIfam" id="NF006771">
    <property type="entry name" value="PRK09290.1-5"/>
    <property type="match status" value="1"/>
</dbReference>
<dbReference type="Pfam" id="PF07687">
    <property type="entry name" value="M20_dimer"/>
    <property type="match status" value="1"/>
</dbReference>
<dbReference type="SUPFAM" id="SSF53187">
    <property type="entry name" value="Zn-dependent exopeptidases"/>
    <property type="match status" value="1"/>
</dbReference>
<comment type="similarity">
    <text evidence="1">Belongs to the peptidase M20 family.</text>
</comment>
<dbReference type="RefSeq" id="WP_012873344.1">
    <property type="nucleotide sequence ID" value="NC_013524.1"/>
</dbReference>
<keyword evidence="3" id="KW-0862">Zinc</keyword>
<dbReference type="Pfam" id="PF01546">
    <property type="entry name" value="Peptidase_M20"/>
    <property type="match status" value="1"/>
</dbReference>
<reference evidence="6" key="1">
    <citation type="submission" date="2009-11" db="EMBL/GenBank/DDBJ databases">
        <title>The complete chromosome 2 of Sphaerobacter thermophilus DSM 20745.</title>
        <authorList>
            <person name="Lucas S."/>
            <person name="Copeland A."/>
            <person name="Lapidus A."/>
            <person name="Glavina del Rio T."/>
            <person name="Dalin E."/>
            <person name="Tice H."/>
            <person name="Bruce D."/>
            <person name="Goodwin L."/>
            <person name="Pitluck S."/>
            <person name="Kyrpides N."/>
            <person name="Mavromatis K."/>
            <person name="Ivanova N."/>
            <person name="Mikhailova N."/>
            <person name="LaButti K.M."/>
            <person name="Clum A."/>
            <person name="Sun H.I."/>
            <person name="Brettin T."/>
            <person name="Detter J.C."/>
            <person name="Han C."/>
            <person name="Larimer F."/>
            <person name="Land M."/>
            <person name="Hauser L."/>
            <person name="Markowitz V."/>
            <person name="Cheng J.F."/>
            <person name="Hugenholtz P."/>
            <person name="Woyke T."/>
            <person name="Wu D."/>
            <person name="Steenblock K."/>
            <person name="Schneider S."/>
            <person name="Pukall R."/>
            <person name="Goeker M."/>
            <person name="Klenk H.P."/>
            <person name="Eisen J.A."/>
        </authorList>
    </citation>
    <scope>NUCLEOTIDE SEQUENCE [LARGE SCALE GENOMIC DNA]</scope>
    <source>
        <strain evidence="6">ATCC 49802 / DSM 20745 / S 6022</strain>
    </source>
</reference>
<feature type="binding site" evidence="3">
    <location>
        <position position="383"/>
    </location>
    <ligand>
        <name>Zn(2+)</name>
        <dbReference type="ChEBI" id="CHEBI:29105"/>
        <label>2</label>
    </ligand>
</feature>